<dbReference type="InterPro" id="IPR001633">
    <property type="entry name" value="EAL_dom"/>
</dbReference>
<reference evidence="4 5" key="1">
    <citation type="journal article" date="2009" name="Stand. Genomic Sci.">
        <title>Complete genome sequence of Kangiella koreensis type strain (SW-125).</title>
        <authorList>
            <person name="Han C."/>
            <person name="Sikorski J."/>
            <person name="Lapidus A."/>
            <person name="Nolan M."/>
            <person name="Glavina Del Rio T."/>
            <person name="Tice H."/>
            <person name="Cheng J.F."/>
            <person name="Lucas S."/>
            <person name="Chen F."/>
            <person name="Copeland A."/>
            <person name="Ivanova N."/>
            <person name="Mavromatis K."/>
            <person name="Ovchinnikova G."/>
            <person name="Pati A."/>
            <person name="Bruce D."/>
            <person name="Goodwin L."/>
            <person name="Pitluck S."/>
            <person name="Chen A."/>
            <person name="Palaniappan K."/>
            <person name="Land M."/>
            <person name="Hauser L."/>
            <person name="Chang Y.J."/>
            <person name="Jeffries C.D."/>
            <person name="Chain P."/>
            <person name="Saunders E."/>
            <person name="Brettin T."/>
            <person name="Goker M."/>
            <person name="Tindall B.J."/>
            <person name="Bristow J."/>
            <person name="Eisen J.A."/>
            <person name="Markowitz V."/>
            <person name="Hugenholtz P."/>
            <person name="Kyrpides N.C."/>
            <person name="Klenk H.P."/>
            <person name="Detter J.C."/>
        </authorList>
    </citation>
    <scope>NUCLEOTIDE SEQUENCE [LARGE SCALE GENOMIC DNA]</scope>
    <source>
        <strain evidence="5">DSM 16069 / KCTC 12182 / SW-125</strain>
    </source>
</reference>
<dbReference type="Pfam" id="PF00563">
    <property type="entry name" value="EAL"/>
    <property type="match status" value="1"/>
</dbReference>
<dbReference type="PANTHER" id="PTHR33121:SF70">
    <property type="entry name" value="SIGNALING PROTEIN YKOW"/>
    <property type="match status" value="1"/>
</dbReference>
<dbReference type="Gene3D" id="3.20.20.450">
    <property type="entry name" value="EAL domain"/>
    <property type="match status" value="1"/>
</dbReference>
<dbReference type="Gene3D" id="3.30.70.270">
    <property type="match status" value="1"/>
</dbReference>
<dbReference type="Pfam" id="PF00990">
    <property type="entry name" value="GGDEF"/>
    <property type="match status" value="1"/>
</dbReference>
<dbReference type="OrthoDB" id="8416215at2"/>
<feature type="transmembrane region" description="Helical" evidence="1">
    <location>
        <begin position="46"/>
        <end position="64"/>
    </location>
</feature>
<dbReference type="PANTHER" id="PTHR33121">
    <property type="entry name" value="CYCLIC DI-GMP PHOSPHODIESTERASE PDEF"/>
    <property type="match status" value="1"/>
</dbReference>
<keyword evidence="5" id="KW-1185">Reference proteome</keyword>
<gene>
    <name evidence="4" type="ordered locus">Kkor_1756</name>
</gene>
<keyword evidence="1" id="KW-0472">Membrane</keyword>
<dbReference type="HOGENOM" id="CLU_000445_70_50_6"/>
<dbReference type="KEGG" id="kko:Kkor_1756"/>
<dbReference type="NCBIfam" id="TIGR00254">
    <property type="entry name" value="GGDEF"/>
    <property type="match status" value="1"/>
</dbReference>
<dbReference type="AlphaFoldDB" id="C7RD26"/>
<dbReference type="Proteomes" id="UP000001231">
    <property type="component" value="Chromosome"/>
</dbReference>
<keyword evidence="1" id="KW-0812">Transmembrane</keyword>
<evidence type="ECO:0000256" key="1">
    <source>
        <dbReference type="SAM" id="Phobius"/>
    </source>
</evidence>
<dbReference type="InterPro" id="IPR029787">
    <property type="entry name" value="Nucleotide_cyclase"/>
</dbReference>
<dbReference type="SMART" id="SM00267">
    <property type="entry name" value="GGDEF"/>
    <property type="match status" value="1"/>
</dbReference>
<dbReference type="CDD" id="cd01948">
    <property type="entry name" value="EAL"/>
    <property type="match status" value="1"/>
</dbReference>
<evidence type="ECO:0000313" key="5">
    <source>
        <dbReference type="Proteomes" id="UP000001231"/>
    </source>
</evidence>
<dbReference type="SMART" id="SM00052">
    <property type="entry name" value="EAL"/>
    <property type="match status" value="1"/>
</dbReference>
<dbReference type="EMBL" id="CP001707">
    <property type="protein sequence ID" value="ACV27168.1"/>
    <property type="molecule type" value="Genomic_DNA"/>
</dbReference>
<dbReference type="CDD" id="cd01949">
    <property type="entry name" value="GGDEF"/>
    <property type="match status" value="1"/>
</dbReference>
<feature type="domain" description="EAL" evidence="2">
    <location>
        <begin position="240"/>
        <end position="498"/>
    </location>
</feature>
<dbReference type="InterPro" id="IPR035919">
    <property type="entry name" value="EAL_sf"/>
</dbReference>
<evidence type="ECO:0000259" key="3">
    <source>
        <dbReference type="PROSITE" id="PS50887"/>
    </source>
</evidence>
<evidence type="ECO:0000259" key="2">
    <source>
        <dbReference type="PROSITE" id="PS50883"/>
    </source>
</evidence>
<dbReference type="SUPFAM" id="SSF141868">
    <property type="entry name" value="EAL domain-like"/>
    <property type="match status" value="1"/>
</dbReference>
<dbReference type="PROSITE" id="PS50887">
    <property type="entry name" value="GGDEF"/>
    <property type="match status" value="1"/>
</dbReference>
<evidence type="ECO:0000313" key="4">
    <source>
        <dbReference type="EMBL" id="ACV27168.1"/>
    </source>
</evidence>
<dbReference type="InterPro" id="IPR043128">
    <property type="entry name" value="Rev_trsase/Diguanyl_cyclase"/>
</dbReference>
<dbReference type="InterPro" id="IPR050706">
    <property type="entry name" value="Cyclic-di-GMP_PDE-like"/>
</dbReference>
<protein>
    <submittedName>
        <fullName evidence="4">Diguanylate cyclase/phosphodiesterase</fullName>
    </submittedName>
</protein>
<dbReference type="STRING" id="523791.Kkor_1756"/>
<dbReference type="InterPro" id="IPR000160">
    <property type="entry name" value="GGDEF_dom"/>
</dbReference>
<dbReference type="SUPFAM" id="SSF55073">
    <property type="entry name" value="Nucleotide cyclase"/>
    <property type="match status" value="1"/>
</dbReference>
<dbReference type="GO" id="GO:0071111">
    <property type="term" value="F:cyclic-guanylate-specific phosphodiesterase activity"/>
    <property type="evidence" value="ECO:0007669"/>
    <property type="project" value="InterPro"/>
</dbReference>
<organism evidence="4 5">
    <name type="scientific">Kangiella koreensis (strain DSM 16069 / JCM 12317 / KCTC 12182 / SW-125)</name>
    <dbReference type="NCBI Taxonomy" id="523791"/>
    <lineage>
        <taxon>Bacteria</taxon>
        <taxon>Pseudomonadati</taxon>
        <taxon>Pseudomonadota</taxon>
        <taxon>Gammaproteobacteria</taxon>
        <taxon>Kangiellales</taxon>
        <taxon>Kangiellaceae</taxon>
        <taxon>Kangiella</taxon>
    </lineage>
</organism>
<dbReference type="PROSITE" id="PS50883">
    <property type="entry name" value="EAL"/>
    <property type="match status" value="1"/>
</dbReference>
<keyword evidence="1" id="KW-1133">Transmembrane helix</keyword>
<accession>C7RD26</accession>
<feature type="transmembrane region" description="Helical" evidence="1">
    <location>
        <begin position="7"/>
        <end position="26"/>
    </location>
</feature>
<dbReference type="InParanoid" id="C7RD26"/>
<dbReference type="RefSeq" id="WP_015780774.1">
    <property type="nucleotide sequence ID" value="NC_013166.1"/>
</dbReference>
<name>C7RD26_KANKD</name>
<sequence length="499" mass="56939">MQKKKFVTAFRGTLIYAVIGGLWILFSDKAVEALFDDSTMINLMQTYKGWFYVLVTAVLLFILLRRAVEDTEKLLTLDPVTQLPRHYQFTRLLDKQLSNLPGNKVLILIYLDINRFSQLNQEFGHQAGDRVLQKITSQLWEYFHDNSLMGRLGSDQFGLAVTIDNDRDIIDNLPELVFRQLHKASETLQIPFKLSMGVAIAPTDGSQSKSLLSAASVALHNAKIHGEEQYSFFSRELSEIAQLRQNLINELKKSELFQHFHIVYQPQLSISTRKVVGVEVLLRWIHPELDFIPPDQFIPVAEDIGLMPDITRWVITNAKKELSDSELIPSWVDRVSINISAKELNIEEQVKNLHDIFQEYHSFAKICQLEITETTAIYDISTSQKFIKSLKKLGLRFSIDDFGTGFTSLSNLKNLPVDELKVDRSFIDKIETEHNSQIIVKSIVDLAKNFGINSVAEGVENENQLNFLKQCGCKEAQGYYFAKPMGVDDLEKYLKGKLG</sequence>
<feature type="domain" description="GGDEF" evidence="3">
    <location>
        <begin position="104"/>
        <end position="235"/>
    </location>
</feature>
<proteinExistence type="predicted"/>
<dbReference type="eggNOG" id="COG5001">
    <property type="taxonomic scope" value="Bacteria"/>
</dbReference>